<comment type="caution">
    <text evidence="2">The sequence shown here is derived from an EMBL/GenBank/DDBJ whole genome shotgun (WGS) entry which is preliminary data.</text>
</comment>
<proteinExistence type="predicted"/>
<reference evidence="2 3" key="1">
    <citation type="submission" date="2019-03" db="EMBL/GenBank/DDBJ databases">
        <title>Rhodosporidium diobovatum UCD-FST 08-225 genome sequencing, assembly, and annotation.</title>
        <authorList>
            <person name="Fakankun I.U."/>
            <person name="Fristensky B."/>
            <person name="Levin D.B."/>
        </authorList>
    </citation>
    <scope>NUCLEOTIDE SEQUENCE [LARGE SCALE GENOMIC DNA]</scope>
    <source>
        <strain evidence="2 3">UCD-FST 08-225</strain>
    </source>
</reference>
<protein>
    <submittedName>
        <fullName evidence="2">Uncharacterized protein</fullName>
    </submittedName>
</protein>
<feature type="region of interest" description="Disordered" evidence="1">
    <location>
        <begin position="1"/>
        <end position="39"/>
    </location>
</feature>
<evidence type="ECO:0000313" key="2">
    <source>
        <dbReference type="EMBL" id="TNY18625.1"/>
    </source>
</evidence>
<name>A0A5C5FPS9_9BASI</name>
<evidence type="ECO:0000313" key="3">
    <source>
        <dbReference type="Proteomes" id="UP000311382"/>
    </source>
</evidence>
<gene>
    <name evidence="2" type="ORF">DMC30DRAFT_42997</name>
</gene>
<dbReference type="EMBL" id="SOZI01000129">
    <property type="protein sequence ID" value="TNY18625.1"/>
    <property type="molecule type" value="Genomic_DNA"/>
</dbReference>
<feature type="compositionally biased region" description="Basic and acidic residues" evidence="1">
    <location>
        <begin position="1"/>
        <end position="11"/>
    </location>
</feature>
<accession>A0A5C5FPS9</accession>
<organism evidence="2 3">
    <name type="scientific">Rhodotorula diobovata</name>
    <dbReference type="NCBI Taxonomy" id="5288"/>
    <lineage>
        <taxon>Eukaryota</taxon>
        <taxon>Fungi</taxon>
        <taxon>Dikarya</taxon>
        <taxon>Basidiomycota</taxon>
        <taxon>Pucciniomycotina</taxon>
        <taxon>Microbotryomycetes</taxon>
        <taxon>Sporidiobolales</taxon>
        <taxon>Sporidiobolaceae</taxon>
        <taxon>Rhodotorula</taxon>
    </lineage>
</organism>
<feature type="region of interest" description="Disordered" evidence="1">
    <location>
        <begin position="68"/>
        <end position="93"/>
    </location>
</feature>
<keyword evidence="3" id="KW-1185">Reference proteome</keyword>
<dbReference type="Proteomes" id="UP000311382">
    <property type="component" value="Unassembled WGS sequence"/>
</dbReference>
<dbReference type="AlphaFoldDB" id="A0A5C5FPS9"/>
<sequence length="206" mass="22074">MQRERERERGRGRARGGGGGDARESRRFSSRFLAEAAGHQESPLAACVSPVQGHDGVHMRALPVRRRAMHTGSSELRRSRGATQVSSPPPCSSSRPHVQACARVIVGDCLRICSKQWTHAPSACSAPVQLLSGAAETLRASEHRACRHSASGEPSARFKRGGLWTGLAACERARSSARSHLAPSAALLSFLLPEPRPRFSGSKIVA</sequence>
<evidence type="ECO:0000256" key="1">
    <source>
        <dbReference type="SAM" id="MobiDB-lite"/>
    </source>
</evidence>